<gene>
    <name evidence="3" type="ORF">FA707_10380</name>
</gene>
<keyword evidence="1 3" id="KW-0808">Transferase</keyword>
<dbReference type="PROSITE" id="PS51186">
    <property type="entry name" value="GNAT"/>
    <property type="match status" value="1"/>
</dbReference>
<accession>A0A4D7D012</accession>
<dbReference type="Pfam" id="PF13673">
    <property type="entry name" value="Acetyltransf_10"/>
    <property type="match status" value="1"/>
</dbReference>
<dbReference type="OrthoDB" id="9775804at2"/>
<dbReference type="PANTHER" id="PTHR43626:SF4">
    <property type="entry name" value="GCN5-RELATED N-ACETYLTRANSFERASE 2, CHLOROPLASTIC"/>
    <property type="match status" value="1"/>
</dbReference>
<dbReference type="Proteomes" id="UP000298615">
    <property type="component" value="Chromosome"/>
</dbReference>
<dbReference type="Gene3D" id="3.40.630.30">
    <property type="match status" value="1"/>
</dbReference>
<dbReference type="GO" id="GO:0008080">
    <property type="term" value="F:N-acetyltransferase activity"/>
    <property type="evidence" value="ECO:0007669"/>
    <property type="project" value="InterPro"/>
</dbReference>
<dbReference type="GO" id="GO:0005737">
    <property type="term" value="C:cytoplasm"/>
    <property type="evidence" value="ECO:0007669"/>
    <property type="project" value="TreeGrafter"/>
</dbReference>
<evidence type="ECO:0000313" key="4">
    <source>
        <dbReference type="Proteomes" id="UP000298615"/>
    </source>
</evidence>
<dbReference type="SUPFAM" id="SSF55729">
    <property type="entry name" value="Acyl-CoA N-acyltransferases (Nat)"/>
    <property type="match status" value="1"/>
</dbReference>
<evidence type="ECO:0000256" key="2">
    <source>
        <dbReference type="ARBA" id="ARBA00023315"/>
    </source>
</evidence>
<reference evidence="3 4" key="1">
    <citation type="submission" date="2019-04" db="EMBL/GenBank/DDBJ databases">
        <title>Vagococcus sp. nov., isolated from faeces of yaks (Bos grunniens).</title>
        <authorList>
            <person name="Ge Y."/>
        </authorList>
    </citation>
    <scope>NUCLEOTIDE SEQUENCE [LARGE SCALE GENOMIC DNA]</scope>
    <source>
        <strain evidence="3 4">MN-17</strain>
    </source>
</reference>
<dbReference type="InterPro" id="IPR045039">
    <property type="entry name" value="NSI-like"/>
</dbReference>
<evidence type="ECO:0000256" key="1">
    <source>
        <dbReference type="ARBA" id="ARBA00022679"/>
    </source>
</evidence>
<dbReference type="KEGG" id="vao:FA707_10380"/>
<dbReference type="PANTHER" id="PTHR43626">
    <property type="entry name" value="ACYL-COA N-ACYLTRANSFERASE"/>
    <property type="match status" value="1"/>
</dbReference>
<proteinExistence type="predicted"/>
<dbReference type="CDD" id="cd04301">
    <property type="entry name" value="NAT_SF"/>
    <property type="match status" value="1"/>
</dbReference>
<dbReference type="RefSeq" id="WP_136954122.1">
    <property type="nucleotide sequence ID" value="NZ_CP039712.1"/>
</dbReference>
<protein>
    <submittedName>
        <fullName evidence="3">GNAT family N-acetyltransferase</fullName>
    </submittedName>
</protein>
<name>A0A4D7D012_9ENTE</name>
<dbReference type="InterPro" id="IPR000182">
    <property type="entry name" value="GNAT_dom"/>
</dbReference>
<organism evidence="3 4">
    <name type="scientific">Vagococcus zengguangii</name>
    <dbReference type="NCBI Taxonomy" id="2571750"/>
    <lineage>
        <taxon>Bacteria</taxon>
        <taxon>Bacillati</taxon>
        <taxon>Bacillota</taxon>
        <taxon>Bacilli</taxon>
        <taxon>Lactobacillales</taxon>
        <taxon>Enterococcaceae</taxon>
        <taxon>Vagococcus</taxon>
    </lineage>
</organism>
<evidence type="ECO:0000313" key="3">
    <source>
        <dbReference type="EMBL" id="QCI87300.1"/>
    </source>
</evidence>
<sequence length="135" mass="15578">MLTFKTTKDIATADLLSLYTPVGWRSYTSEPEKLTQAIKQSYYVLSAWEDERLVGLIRCISDGLTILYVQDLLVLPDYQNQGLGSQLMQQTFETFKDIRQKVLITSDAPDVRHFYEKQAMNSCDQGQAVAFYREY</sequence>
<keyword evidence="2" id="KW-0012">Acyltransferase</keyword>
<dbReference type="InterPro" id="IPR016181">
    <property type="entry name" value="Acyl_CoA_acyltransferase"/>
</dbReference>
<dbReference type="EMBL" id="CP039712">
    <property type="protein sequence ID" value="QCI87300.1"/>
    <property type="molecule type" value="Genomic_DNA"/>
</dbReference>
<keyword evidence="4" id="KW-1185">Reference proteome</keyword>
<dbReference type="AlphaFoldDB" id="A0A4D7D012"/>